<evidence type="ECO:0000313" key="5">
    <source>
        <dbReference type="EMBL" id="CAF0832109.1"/>
    </source>
</evidence>
<dbReference type="PROSITE" id="PS50158">
    <property type="entry name" value="ZF_CCHC"/>
    <property type="match status" value="1"/>
</dbReference>
<dbReference type="InterPro" id="IPR003347">
    <property type="entry name" value="JmjC_dom"/>
</dbReference>
<dbReference type="Pfam" id="PF02373">
    <property type="entry name" value="JmjC"/>
    <property type="match status" value="1"/>
</dbReference>
<dbReference type="InterPro" id="IPR001878">
    <property type="entry name" value="Znf_CCHC"/>
</dbReference>
<dbReference type="InterPro" id="IPR036875">
    <property type="entry name" value="Znf_CCHC_sf"/>
</dbReference>
<dbReference type="GO" id="GO:0008270">
    <property type="term" value="F:zinc ion binding"/>
    <property type="evidence" value="ECO:0007669"/>
    <property type="project" value="UniProtKB-KW"/>
</dbReference>
<reference evidence="5" key="1">
    <citation type="submission" date="2021-02" db="EMBL/GenBank/DDBJ databases">
        <authorList>
            <person name="Nowell W R."/>
        </authorList>
    </citation>
    <scope>NUCLEOTIDE SEQUENCE</scope>
</reference>
<evidence type="ECO:0000259" key="3">
    <source>
        <dbReference type="PROSITE" id="PS51183"/>
    </source>
</evidence>
<dbReference type="GO" id="GO:0000785">
    <property type="term" value="C:chromatin"/>
    <property type="evidence" value="ECO:0007669"/>
    <property type="project" value="TreeGrafter"/>
</dbReference>
<gene>
    <name evidence="5" type="ORF">XAT740_LOCUS4515</name>
</gene>
<keyword evidence="1" id="KW-0479">Metal-binding</keyword>
<evidence type="ECO:0000313" key="6">
    <source>
        <dbReference type="Proteomes" id="UP000663828"/>
    </source>
</evidence>
<evidence type="ECO:0000259" key="4">
    <source>
        <dbReference type="PROSITE" id="PS51184"/>
    </source>
</evidence>
<dbReference type="SMART" id="SM00558">
    <property type="entry name" value="JmjC"/>
    <property type="match status" value="1"/>
</dbReference>
<dbReference type="GO" id="GO:0032454">
    <property type="term" value="F:histone H3K9 demethylase activity"/>
    <property type="evidence" value="ECO:0007669"/>
    <property type="project" value="TreeGrafter"/>
</dbReference>
<dbReference type="SUPFAM" id="SSF57756">
    <property type="entry name" value="Retrovirus zinc finger-like domains"/>
    <property type="match status" value="1"/>
</dbReference>
<protein>
    <submittedName>
        <fullName evidence="5">Uncharacterized protein</fullName>
    </submittedName>
</protein>
<dbReference type="AlphaFoldDB" id="A0A813UPN6"/>
<name>A0A813UPN6_ADIRI</name>
<dbReference type="SUPFAM" id="SSF51197">
    <property type="entry name" value="Clavaminate synthase-like"/>
    <property type="match status" value="1"/>
</dbReference>
<feature type="domain" description="CCHC-type" evidence="2">
    <location>
        <begin position="513"/>
        <end position="529"/>
    </location>
</feature>
<dbReference type="InterPro" id="IPR003349">
    <property type="entry name" value="JmjN"/>
</dbReference>
<dbReference type="PANTHER" id="PTHR10694:SF7">
    <property type="entry name" value="[HISTONE H3]-TRIMETHYL-L-LYSINE(9) DEMETHYLASE"/>
    <property type="match status" value="1"/>
</dbReference>
<dbReference type="PROSITE" id="PS51184">
    <property type="entry name" value="JMJC"/>
    <property type="match status" value="1"/>
</dbReference>
<dbReference type="GO" id="GO:0003676">
    <property type="term" value="F:nucleic acid binding"/>
    <property type="evidence" value="ECO:0007669"/>
    <property type="project" value="InterPro"/>
</dbReference>
<dbReference type="GO" id="GO:0005634">
    <property type="term" value="C:nucleus"/>
    <property type="evidence" value="ECO:0007669"/>
    <property type="project" value="TreeGrafter"/>
</dbReference>
<evidence type="ECO:0000259" key="2">
    <source>
        <dbReference type="PROSITE" id="PS50158"/>
    </source>
</evidence>
<keyword evidence="6" id="KW-1185">Reference proteome</keyword>
<organism evidence="5 6">
    <name type="scientific">Adineta ricciae</name>
    <name type="common">Rotifer</name>
    <dbReference type="NCBI Taxonomy" id="249248"/>
    <lineage>
        <taxon>Eukaryota</taxon>
        <taxon>Metazoa</taxon>
        <taxon>Spiralia</taxon>
        <taxon>Gnathifera</taxon>
        <taxon>Rotifera</taxon>
        <taxon>Eurotatoria</taxon>
        <taxon>Bdelloidea</taxon>
        <taxon>Adinetida</taxon>
        <taxon>Adinetidae</taxon>
        <taxon>Adineta</taxon>
    </lineage>
</organism>
<comment type="caution">
    <text evidence="5">The sequence shown here is derived from an EMBL/GenBank/DDBJ whole genome shotgun (WGS) entry which is preliminary data.</text>
</comment>
<dbReference type="GO" id="GO:0051864">
    <property type="term" value="F:histone H3K36 demethylase activity"/>
    <property type="evidence" value="ECO:0007669"/>
    <property type="project" value="TreeGrafter"/>
</dbReference>
<proteinExistence type="predicted"/>
<dbReference type="PANTHER" id="PTHR10694">
    <property type="entry name" value="LYSINE-SPECIFIC DEMETHYLASE"/>
    <property type="match status" value="1"/>
</dbReference>
<sequence length="534" mass="62378">MFVSHKVTLSVRRSVQQHTECVYMENNIKFIPTLTPTFEQWKALPSYLNHHETSLQRRFGAAKIIPPTRWIPLVKNSYEIRQIKLCIKQTIVRSSRQSNVFYIQNCETTKRRFMTYEECRNIAESDSYRLKDSINENFTDYFWSTITNNNSLYISNIDESLFAKREKIFNMSQLPSLLTYYPKSIPGVTTPLLHMGMWSTSVGLHIDDHDLISLNYLHHGAPKIWYIIHPSSYTKLEELVNELKLFSDISLSCLSPLQHKSLLLNPSFLQLHSIEYYQIEQKLNELVVVFPGTYHFYFDTGFNLSETVKYALPSWLQFQRQSPRLCSCSNTTANLINLNRRFFTNDILEQFQQDYLMSASPAYIDLSTDEDNSTTVHQTVKKSSIPVTSPDISITHETDFIQPTIHVDIPVDQYTELLYSSTTSSETPTSDDLLPTSENSTEQNDIWNIFNQLSSQFNSESIQHNHPAIHYHPYKPYPPIVSKHISSIYSSYLRTRSYPSLRSYRGSRRFKRRKCYGCRQHGHLRKECPHLPHE</sequence>
<dbReference type="EMBL" id="CAJNOR010000186">
    <property type="protein sequence ID" value="CAF0832109.1"/>
    <property type="molecule type" value="Genomic_DNA"/>
</dbReference>
<feature type="domain" description="JmjC" evidence="4">
    <location>
        <begin position="163"/>
        <end position="327"/>
    </location>
</feature>
<keyword evidence="1" id="KW-0863">Zinc-finger</keyword>
<accession>A0A813UPN6</accession>
<dbReference type="GO" id="GO:0010468">
    <property type="term" value="P:regulation of gene expression"/>
    <property type="evidence" value="ECO:0007669"/>
    <property type="project" value="TreeGrafter"/>
</dbReference>
<dbReference type="PROSITE" id="PS51183">
    <property type="entry name" value="JMJN"/>
    <property type="match status" value="1"/>
</dbReference>
<dbReference type="Proteomes" id="UP000663828">
    <property type="component" value="Unassembled WGS sequence"/>
</dbReference>
<dbReference type="Gene3D" id="2.60.120.650">
    <property type="entry name" value="Cupin"/>
    <property type="match status" value="1"/>
</dbReference>
<keyword evidence="1" id="KW-0862">Zinc</keyword>
<feature type="domain" description="JmjN" evidence="3">
    <location>
        <begin position="31"/>
        <end position="73"/>
    </location>
</feature>
<evidence type="ECO:0000256" key="1">
    <source>
        <dbReference type="PROSITE-ProRule" id="PRU00047"/>
    </source>
</evidence>